<name>A0A1H7NBJ5_9GAMM</name>
<proteinExistence type="predicted"/>
<reference evidence="3" key="1">
    <citation type="submission" date="2016-10" db="EMBL/GenBank/DDBJ databases">
        <authorList>
            <person name="Varghese N."/>
            <person name="Submissions S."/>
        </authorList>
    </citation>
    <scope>NUCLEOTIDE SEQUENCE [LARGE SCALE GENOMIC DNA]</scope>
    <source>
        <strain evidence="3">DSM 241</strain>
    </source>
</reference>
<evidence type="ECO:0000313" key="3">
    <source>
        <dbReference type="Proteomes" id="UP000199256"/>
    </source>
</evidence>
<sequence length="594" mass="66258">MLVGTPSMHLDTEPFPTQPRKVKRWLKSLPLANTGETTRLFYQGLTAFNQSQVSPYDRLEILELLRPTRKLIGDQLARHFISRALPLPARSQRIANINTDLLHEVATGYLKVVQAGSSGTNALAPRHLALAIHRAMRALAESHFHAGRLYQPTPEGLWEQAHWLYHLAEQKQLATQEIKDPHLDVQRRCTVAQTYKQMSLYSLAEPLTLHQGDADAVARYLEKAADACAITASPVADNAGYLYVVAPGADEPPAHIHESEASRHETVRYLNLLPLIRQIREGMRSNSQDTLGPLHADTAARVLQAWTNSARRRFSRMSRDGHIDVMLGINAIHSVIREAVNPELRPLGQEQERDMAFEELSLERMSDNPRDQGEGITVRYLADLPQDVSSSVWDAIAKGNLVTDRTTADHSAPPPTQENNPTPSPWEVLDASAGGFRLGWRGDMSVRVQVGELIALRDSTSGRGQWRPGMVRWIRNHSDSSLEVGVKMLAPKAMPAEISPMRHGRPLGRPVPSLLLPRVKVLEQRATLICRAGLFETNERVSVTLAGRTREITLSAIETQSSLFTQFQFLPAPSRGDADRETTDREEALWPDIL</sequence>
<feature type="compositionally biased region" description="Basic and acidic residues" evidence="1">
    <location>
        <begin position="576"/>
        <end position="588"/>
    </location>
</feature>
<evidence type="ECO:0008006" key="4">
    <source>
        <dbReference type="Google" id="ProtNLM"/>
    </source>
</evidence>
<dbReference type="OrthoDB" id="5724405at2"/>
<accession>A0A1H7NBJ5</accession>
<feature type="region of interest" description="Disordered" evidence="1">
    <location>
        <begin position="574"/>
        <end position="594"/>
    </location>
</feature>
<dbReference type="STRING" id="1396821.SAMN05444515_11176"/>
<protein>
    <recommendedName>
        <fullName evidence="4">GTPase</fullName>
    </recommendedName>
</protein>
<dbReference type="AlphaFoldDB" id="A0A1H7NBJ5"/>
<evidence type="ECO:0000313" key="2">
    <source>
        <dbReference type="EMBL" id="SEL20814.1"/>
    </source>
</evidence>
<feature type="region of interest" description="Disordered" evidence="1">
    <location>
        <begin position="405"/>
        <end position="427"/>
    </location>
</feature>
<organism evidence="2 3">
    <name type="scientific">Ectothiorhodospira marina</name>
    <dbReference type="NCBI Taxonomy" id="1396821"/>
    <lineage>
        <taxon>Bacteria</taxon>
        <taxon>Pseudomonadati</taxon>
        <taxon>Pseudomonadota</taxon>
        <taxon>Gammaproteobacteria</taxon>
        <taxon>Chromatiales</taxon>
        <taxon>Ectothiorhodospiraceae</taxon>
        <taxon>Ectothiorhodospira</taxon>
    </lineage>
</organism>
<keyword evidence="3" id="KW-1185">Reference proteome</keyword>
<dbReference type="EMBL" id="FOAA01000011">
    <property type="protein sequence ID" value="SEL20814.1"/>
    <property type="molecule type" value="Genomic_DNA"/>
</dbReference>
<evidence type="ECO:0000256" key="1">
    <source>
        <dbReference type="SAM" id="MobiDB-lite"/>
    </source>
</evidence>
<dbReference type="Proteomes" id="UP000199256">
    <property type="component" value="Unassembled WGS sequence"/>
</dbReference>
<gene>
    <name evidence="2" type="ORF">SAMN05444515_11176</name>
</gene>